<keyword evidence="3" id="KW-1185">Reference proteome</keyword>
<protein>
    <submittedName>
        <fullName evidence="2">Uncharacterized protein</fullName>
    </submittedName>
</protein>
<organism evidence="2 3">
    <name type="scientific">Actinomadura graeca</name>
    <dbReference type="NCBI Taxonomy" id="2750812"/>
    <lineage>
        <taxon>Bacteria</taxon>
        <taxon>Bacillati</taxon>
        <taxon>Actinomycetota</taxon>
        <taxon>Actinomycetes</taxon>
        <taxon>Streptosporangiales</taxon>
        <taxon>Thermomonosporaceae</taxon>
        <taxon>Actinomadura</taxon>
    </lineage>
</organism>
<evidence type="ECO:0000313" key="2">
    <source>
        <dbReference type="EMBL" id="QXJ21797.1"/>
    </source>
</evidence>
<proteinExistence type="predicted"/>
<evidence type="ECO:0000313" key="3">
    <source>
        <dbReference type="Proteomes" id="UP001049518"/>
    </source>
</evidence>
<dbReference type="Proteomes" id="UP001049518">
    <property type="component" value="Chromosome"/>
</dbReference>
<evidence type="ECO:0000256" key="1">
    <source>
        <dbReference type="SAM" id="MobiDB-lite"/>
    </source>
</evidence>
<dbReference type="EMBL" id="CP059572">
    <property type="protein sequence ID" value="QXJ21797.1"/>
    <property type="molecule type" value="Genomic_DNA"/>
</dbReference>
<sequence length="150" mass="16003">MSQARKAGGDQQGDTRKESKMTEAVSYEFTAEELEELVNLTREAGLDTDAIETAVAVLTGNRAASEAELKGARIKILIAALRYGGRILADIVGHLSAEAGAFLRSVATRLADAISTGYVLSVAALVNWLVRMGANQNVAQMIGTVLSWFF</sequence>
<reference evidence="2" key="1">
    <citation type="submission" date="2020-07" db="EMBL/GenBank/DDBJ databases">
        <authorList>
            <person name="Tarantini F.S."/>
            <person name="Hong K.W."/>
            <person name="Chan K.G."/>
        </authorList>
    </citation>
    <scope>NUCLEOTIDE SEQUENCE</scope>
    <source>
        <strain evidence="2">32-07</strain>
    </source>
</reference>
<gene>
    <name evidence="2" type="ORF">AGRA3207_002692</name>
</gene>
<dbReference type="RefSeq" id="WP_231334973.1">
    <property type="nucleotide sequence ID" value="NZ_CP059572.1"/>
</dbReference>
<feature type="region of interest" description="Disordered" evidence="1">
    <location>
        <begin position="1"/>
        <end position="22"/>
    </location>
</feature>
<accession>A0ABX8QSS7</accession>
<name>A0ABX8QSS7_9ACTN</name>